<keyword evidence="5" id="KW-1185">Reference proteome</keyword>
<accession>A0A9Q1CPE1</accession>
<feature type="compositionally biased region" description="Polar residues" evidence="2">
    <location>
        <begin position="176"/>
        <end position="185"/>
    </location>
</feature>
<name>A0A9Q1CPE1_HOLLE</name>
<protein>
    <recommendedName>
        <fullName evidence="3">C2H2-type domain-containing protein</fullName>
    </recommendedName>
</protein>
<sequence>MDNPQDEIGPVEGFENQIESSVGIGNITAENDMTDQSKRYPPKGTKAPNGYESPQKVRHVTGNNNQMLFMFLATNRLPSLRGRTMAPAQRQRTKSWSVTFLLRSPSYVKKSQAHLTTQPPPRTKVNPSVVAFLTQKKRVAPMTPGDSLEDGQRISETPTQCGNVFQVQAEVHVEPTTIQGSTPSEDSGCVSGSRGLKRAASPSNSDLQRGSSGSRFPIKVQRAKELLAKSHIFREVQPWFSCEAEKCQQIFSHHKDYIHHLSSFHEGQTHESSVSHQGLQGHLQQPQGMGFALS</sequence>
<dbReference type="PROSITE" id="PS00028">
    <property type="entry name" value="ZINC_FINGER_C2H2_1"/>
    <property type="match status" value="1"/>
</dbReference>
<comment type="caution">
    <text evidence="4">The sequence shown here is derived from an EMBL/GenBank/DDBJ whole genome shotgun (WGS) entry which is preliminary data.</text>
</comment>
<feature type="region of interest" description="Disordered" evidence="2">
    <location>
        <begin position="175"/>
        <end position="215"/>
    </location>
</feature>
<evidence type="ECO:0000313" key="5">
    <source>
        <dbReference type="Proteomes" id="UP001152320"/>
    </source>
</evidence>
<dbReference type="InterPro" id="IPR013087">
    <property type="entry name" value="Znf_C2H2_type"/>
</dbReference>
<feature type="domain" description="C2H2-type" evidence="3">
    <location>
        <begin position="240"/>
        <end position="270"/>
    </location>
</feature>
<dbReference type="GO" id="GO:0008270">
    <property type="term" value="F:zinc ion binding"/>
    <property type="evidence" value="ECO:0007669"/>
    <property type="project" value="UniProtKB-KW"/>
</dbReference>
<feature type="region of interest" description="Disordered" evidence="2">
    <location>
        <begin position="1"/>
        <end position="56"/>
    </location>
</feature>
<organism evidence="4 5">
    <name type="scientific">Holothuria leucospilota</name>
    <name type="common">Black long sea cucumber</name>
    <name type="synonym">Mertensiothuria leucospilota</name>
    <dbReference type="NCBI Taxonomy" id="206669"/>
    <lineage>
        <taxon>Eukaryota</taxon>
        <taxon>Metazoa</taxon>
        <taxon>Echinodermata</taxon>
        <taxon>Eleutherozoa</taxon>
        <taxon>Echinozoa</taxon>
        <taxon>Holothuroidea</taxon>
        <taxon>Aspidochirotacea</taxon>
        <taxon>Aspidochirotida</taxon>
        <taxon>Holothuriidae</taxon>
        <taxon>Holothuria</taxon>
    </lineage>
</organism>
<evidence type="ECO:0000256" key="1">
    <source>
        <dbReference type="PROSITE-ProRule" id="PRU00042"/>
    </source>
</evidence>
<dbReference type="Proteomes" id="UP001152320">
    <property type="component" value="Chromosome 1"/>
</dbReference>
<evidence type="ECO:0000259" key="3">
    <source>
        <dbReference type="PROSITE" id="PS50157"/>
    </source>
</evidence>
<dbReference type="PROSITE" id="PS50157">
    <property type="entry name" value="ZINC_FINGER_C2H2_2"/>
    <property type="match status" value="1"/>
</dbReference>
<gene>
    <name evidence="4" type="ORF">HOLleu_01477</name>
</gene>
<evidence type="ECO:0000313" key="4">
    <source>
        <dbReference type="EMBL" id="KAJ8048956.1"/>
    </source>
</evidence>
<feature type="compositionally biased region" description="Low complexity" evidence="2">
    <location>
        <begin position="276"/>
        <end position="294"/>
    </location>
</feature>
<evidence type="ECO:0000256" key="2">
    <source>
        <dbReference type="SAM" id="MobiDB-lite"/>
    </source>
</evidence>
<dbReference type="EMBL" id="JAIZAY010000001">
    <property type="protein sequence ID" value="KAJ8048956.1"/>
    <property type="molecule type" value="Genomic_DNA"/>
</dbReference>
<reference evidence="4" key="1">
    <citation type="submission" date="2021-10" db="EMBL/GenBank/DDBJ databases">
        <title>Tropical sea cucumber genome reveals ecological adaptation and Cuvierian tubules defense mechanism.</title>
        <authorList>
            <person name="Chen T."/>
        </authorList>
    </citation>
    <scope>NUCLEOTIDE SEQUENCE</scope>
    <source>
        <strain evidence="4">Nanhai2018</strain>
        <tissue evidence="4">Muscle</tissue>
    </source>
</reference>
<dbReference type="AlphaFoldDB" id="A0A9Q1CPE1"/>
<proteinExistence type="predicted"/>
<keyword evidence="1" id="KW-0862">Zinc</keyword>
<feature type="region of interest" description="Disordered" evidence="2">
    <location>
        <begin position="268"/>
        <end position="294"/>
    </location>
</feature>
<keyword evidence="1" id="KW-0863">Zinc-finger</keyword>
<feature type="compositionally biased region" description="Polar residues" evidence="2">
    <location>
        <begin position="201"/>
        <end position="214"/>
    </location>
</feature>
<keyword evidence="1" id="KW-0479">Metal-binding</keyword>